<dbReference type="GO" id="GO:0000160">
    <property type="term" value="P:phosphorelay signal transduction system"/>
    <property type="evidence" value="ECO:0007669"/>
    <property type="project" value="InterPro"/>
</dbReference>
<comment type="caution">
    <text evidence="1">The sequence shown here is derived from an EMBL/GenBank/DDBJ whole genome shotgun (WGS) entry which is preliminary data.</text>
</comment>
<dbReference type="InterPro" id="IPR036641">
    <property type="entry name" value="HPT_dom_sf"/>
</dbReference>
<proteinExistence type="predicted"/>
<name>A0A0J9EBB4_9RHOB</name>
<dbReference type="PATRIC" id="fig|1675527.3.peg.4157"/>
<sequence length="125" mass="13627">MRVSQIRPQEAVTLNTDVLDEMCVQLGHGKAEVAICAAMEDLAVLLQYSGTLLKAGDLETLQVTSQQVNGLAERTGMVRLARVAKDVTMLSERGDVPALAATTARMRRVGEQSLIAMWDREDLTI</sequence>
<evidence type="ECO:0000313" key="2">
    <source>
        <dbReference type="Proteomes" id="UP000037178"/>
    </source>
</evidence>
<dbReference type="AlphaFoldDB" id="A0A0J9EBB4"/>
<gene>
    <name evidence="1" type="ORF">AIOL_003965</name>
</gene>
<reference evidence="1 2" key="1">
    <citation type="submission" date="2015-06" db="EMBL/GenBank/DDBJ databases">
        <title>Draft genome sequence of an Alphaproteobacteria species associated to the Mediterranean sponge Oscarella lobularis.</title>
        <authorList>
            <person name="Jourda C."/>
            <person name="Santini S."/>
            <person name="Claverie J.-M."/>
        </authorList>
    </citation>
    <scope>NUCLEOTIDE SEQUENCE [LARGE SCALE GENOMIC DNA]</scope>
    <source>
        <strain evidence="1">IGS</strain>
    </source>
</reference>
<dbReference type="RefSeq" id="WP_049644530.1">
    <property type="nucleotide sequence ID" value="NZ_LFTY01000002.1"/>
</dbReference>
<dbReference type="SUPFAM" id="SSF47226">
    <property type="entry name" value="Histidine-containing phosphotransfer domain, HPT domain"/>
    <property type="match status" value="1"/>
</dbReference>
<protein>
    <submittedName>
        <fullName evidence="1">Uncharacterized protein</fullName>
    </submittedName>
</protein>
<evidence type="ECO:0000313" key="1">
    <source>
        <dbReference type="EMBL" id="KMW58984.1"/>
    </source>
</evidence>
<keyword evidence="2" id="KW-1185">Reference proteome</keyword>
<accession>A0A0J9EBB4</accession>
<dbReference type="OrthoDB" id="7873775at2"/>
<dbReference type="EMBL" id="LFTY01000002">
    <property type="protein sequence ID" value="KMW58984.1"/>
    <property type="molecule type" value="Genomic_DNA"/>
</dbReference>
<organism evidence="1 2">
    <name type="scientific">Candidatus Rhodobacter oscarellae</name>
    <dbReference type="NCBI Taxonomy" id="1675527"/>
    <lineage>
        <taxon>Bacteria</taxon>
        <taxon>Pseudomonadati</taxon>
        <taxon>Pseudomonadota</taxon>
        <taxon>Alphaproteobacteria</taxon>
        <taxon>Rhodobacterales</taxon>
        <taxon>Rhodobacter group</taxon>
        <taxon>Rhodobacter</taxon>
    </lineage>
</organism>
<dbReference type="STRING" id="1675527.AIOL_003965"/>
<dbReference type="Proteomes" id="UP000037178">
    <property type="component" value="Unassembled WGS sequence"/>
</dbReference>